<keyword evidence="3" id="KW-1185">Reference proteome</keyword>
<protein>
    <recommendedName>
        <fullName evidence="1">DUF6598 domain-containing protein</fullName>
    </recommendedName>
</protein>
<evidence type="ECO:0000313" key="3">
    <source>
        <dbReference type="Proteomes" id="UP001341281"/>
    </source>
</evidence>
<name>A0AAQ3X7J6_PASNO</name>
<feature type="domain" description="DUF6598" evidence="1">
    <location>
        <begin position="2"/>
        <end position="80"/>
    </location>
</feature>
<accession>A0AAQ3X7J6</accession>
<dbReference type="EMBL" id="CP144752">
    <property type="protein sequence ID" value="WVZ88596.1"/>
    <property type="molecule type" value="Genomic_DNA"/>
</dbReference>
<gene>
    <name evidence="2" type="ORF">U9M48_035097</name>
</gene>
<dbReference type="Pfam" id="PF20241">
    <property type="entry name" value="DUF6598"/>
    <property type="match status" value="1"/>
</dbReference>
<evidence type="ECO:0000313" key="2">
    <source>
        <dbReference type="EMBL" id="WVZ88596.1"/>
    </source>
</evidence>
<proteinExistence type="predicted"/>
<organism evidence="2 3">
    <name type="scientific">Paspalum notatum var. saurae</name>
    <dbReference type="NCBI Taxonomy" id="547442"/>
    <lineage>
        <taxon>Eukaryota</taxon>
        <taxon>Viridiplantae</taxon>
        <taxon>Streptophyta</taxon>
        <taxon>Embryophyta</taxon>
        <taxon>Tracheophyta</taxon>
        <taxon>Spermatophyta</taxon>
        <taxon>Magnoliopsida</taxon>
        <taxon>Liliopsida</taxon>
        <taxon>Poales</taxon>
        <taxon>Poaceae</taxon>
        <taxon>PACMAD clade</taxon>
        <taxon>Panicoideae</taxon>
        <taxon>Andropogonodae</taxon>
        <taxon>Paspaleae</taxon>
        <taxon>Paspalinae</taxon>
        <taxon>Paspalum</taxon>
    </lineage>
</organism>
<evidence type="ECO:0000259" key="1">
    <source>
        <dbReference type="Pfam" id="PF20241"/>
    </source>
</evidence>
<dbReference type="PANTHER" id="PTHR33065:SF131">
    <property type="entry name" value="EXPRESSED PROTEIN"/>
    <property type="match status" value="1"/>
</dbReference>
<reference evidence="2 3" key="1">
    <citation type="submission" date="2024-02" db="EMBL/GenBank/DDBJ databases">
        <title>High-quality chromosome-scale genome assembly of Pensacola bahiagrass (Paspalum notatum Flugge var. saurae).</title>
        <authorList>
            <person name="Vega J.M."/>
            <person name="Podio M."/>
            <person name="Orjuela J."/>
            <person name="Siena L.A."/>
            <person name="Pessino S.C."/>
            <person name="Combes M.C."/>
            <person name="Mariac C."/>
            <person name="Albertini E."/>
            <person name="Pupilli F."/>
            <person name="Ortiz J.P.A."/>
            <person name="Leblanc O."/>
        </authorList>
    </citation>
    <scope>NUCLEOTIDE SEQUENCE [LARGE SCALE GENOMIC DNA]</scope>
    <source>
        <strain evidence="2">R1</strain>
        <tissue evidence="2">Leaf</tissue>
    </source>
</reference>
<dbReference type="Proteomes" id="UP001341281">
    <property type="component" value="Chromosome 08"/>
</dbReference>
<dbReference type="AlphaFoldDB" id="A0AAQ3X7J6"/>
<sequence>MSFRFAHVRRAVEATIIARVTSGSGRFAACFTARTASIGEDVVLLDSRGQEVSVADDGEVVLWRRVVVVEHQGELVLGMEDAALL</sequence>
<dbReference type="InterPro" id="IPR046533">
    <property type="entry name" value="DUF6598"/>
</dbReference>
<dbReference type="PANTHER" id="PTHR33065">
    <property type="entry name" value="OS07G0486400 PROTEIN"/>
    <property type="match status" value="1"/>
</dbReference>